<sequence>MPVPPDRVRCLVPSPPRPAGKFVVYWMVAARRLAHNFALDRALELARELERPLLIFEALRVDYPWASDRFHAFVLDGMHAHAQQLADTPVSYFPHVETRPGRSSGLLEALAAKSCAVVTDDYPVGFLPRALAAAAGRLEVRLEAVDSNTIYPMRATDRIFTTAASFRRHLQKTLPDHLFCRPTPTPDFSGLPALSRIPAAITRRWPPASTLLDPDRRELATLPICHTIAPVAVGGAGPGRQRLATFLDQRLADYADKRNHPDRDETSGLSPYLHFGHIGAHEIFEAVETHEDWDASKIIGAKATGSRAGWWNMSPPAEAFLDQLITWRELGFNRCAHDPSYAEYETLPDWARRTLADHRHDPRPHLYSAAELDAAATHDEIWNAAQTQLVREGRIHNYMRMLWGKKILEWSASAPAALETMIELNDKYALDGRDPNSYSGIMWCFGRYDRAWGPERPIFGKVRYMSSDSTRRKLRLRGYLDRYAKLAA</sequence>
<dbReference type="GO" id="GO:0003904">
    <property type="term" value="F:deoxyribodipyrimidine photo-lyase activity"/>
    <property type="evidence" value="ECO:0007669"/>
    <property type="project" value="UniProtKB-EC"/>
</dbReference>
<keyword evidence="6" id="KW-0285">Flavoprotein</keyword>
<dbReference type="GO" id="GO:0000719">
    <property type="term" value="P:photoreactive repair"/>
    <property type="evidence" value="ECO:0007669"/>
    <property type="project" value="TreeGrafter"/>
</dbReference>
<keyword evidence="10" id="KW-0234">DNA repair</keyword>
<gene>
    <name evidence="15" type="primary">phrA</name>
    <name evidence="15" type="ORF">ENSA5_47660</name>
</gene>
<keyword evidence="16" id="KW-1185">Reference proteome</keyword>
<evidence type="ECO:0000256" key="9">
    <source>
        <dbReference type="ARBA" id="ARBA00023125"/>
    </source>
</evidence>
<dbReference type="EC" id="4.1.99.3" evidence="4"/>
<dbReference type="InterPro" id="IPR006050">
    <property type="entry name" value="DNA_photolyase_N"/>
</dbReference>
<dbReference type="Proteomes" id="UP000237968">
    <property type="component" value="Unassembled WGS sequence"/>
</dbReference>
<name>A0A2S9XI88_9BACT</name>
<dbReference type="InterPro" id="IPR014729">
    <property type="entry name" value="Rossmann-like_a/b/a_fold"/>
</dbReference>
<dbReference type="PROSITE" id="PS51645">
    <property type="entry name" value="PHR_CRY_ALPHA_BETA"/>
    <property type="match status" value="1"/>
</dbReference>
<evidence type="ECO:0000256" key="3">
    <source>
        <dbReference type="ARBA" id="ARBA00006409"/>
    </source>
</evidence>
<accession>A0A2S9XI88</accession>
<dbReference type="PANTHER" id="PTHR10211:SF0">
    <property type="entry name" value="DEOXYRIBODIPYRIMIDINE PHOTO-LYASE"/>
    <property type="match status" value="1"/>
</dbReference>
<keyword evidence="8" id="KW-0274">FAD</keyword>
<protein>
    <recommendedName>
        <fullName evidence="5">Deoxyribodipyrimidine photo-lyase</fullName>
        <ecNumber evidence="4">4.1.99.3</ecNumber>
    </recommendedName>
    <alternativeName>
        <fullName evidence="12">DNA photolyase</fullName>
    </alternativeName>
</protein>
<evidence type="ECO:0000256" key="1">
    <source>
        <dbReference type="ARBA" id="ARBA00001932"/>
    </source>
</evidence>
<dbReference type="InterPro" id="IPR036155">
    <property type="entry name" value="Crypto/Photolyase_N_sf"/>
</dbReference>
<evidence type="ECO:0000313" key="15">
    <source>
        <dbReference type="EMBL" id="PRP92585.1"/>
    </source>
</evidence>
<proteinExistence type="inferred from homology"/>
<dbReference type="PANTHER" id="PTHR10211">
    <property type="entry name" value="DEOXYRIBODIPYRIMIDINE PHOTOLYASE"/>
    <property type="match status" value="1"/>
</dbReference>
<comment type="caution">
    <text evidence="15">The sequence shown here is derived from an EMBL/GenBank/DDBJ whole genome shotgun (WGS) entry which is preliminary data.</text>
</comment>
<feature type="domain" description="Photolyase/cryptochrome alpha/beta" evidence="14">
    <location>
        <begin position="21"/>
        <end position="153"/>
    </location>
</feature>
<dbReference type="InterPro" id="IPR052219">
    <property type="entry name" value="Photolyase_Class-2"/>
</dbReference>
<dbReference type="SUPFAM" id="SSF52425">
    <property type="entry name" value="Cryptochrome/photolyase, N-terminal domain"/>
    <property type="match status" value="1"/>
</dbReference>
<dbReference type="GO" id="GO:0003677">
    <property type="term" value="F:DNA binding"/>
    <property type="evidence" value="ECO:0007669"/>
    <property type="project" value="UniProtKB-KW"/>
</dbReference>
<evidence type="ECO:0000256" key="5">
    <source>
        <dbReference type="ARBA" id="ARBA00014046"/>
    </source>
</evidence>
<evidence type="ECO:0000256" key="12">
    <source>
        <dbReference type="ARBA" id="ARBA00031671"/>
    </source>
</evidence>
<evidence type="ECO:0000256" key="11">
    <source>
        <dbReference type="ARBA" id="ARBA00023239"/>
    </source>
</evidence>
<evidence type="ECO:0000259" key="14">
    <source>
        <dbReference type="PROSITE" id="PS51645"/>
    </source>
</evidence>
<evidence type="ECO:0000256" key="4">
    <source>
        <dbReference type="ARBA" id="ARBA00013149"/>
    </source>
</evidence>
<dbReference type="RefSeq" id="WP_106394021.1">
    <property type="nucleotide sequence ID" value="NZ_PVNK01000207.1"/>
</dbReference>
<evidence type="ECO:0000313" key="16">
    <source>
        <dbReference type="Proteomes" id="UP000237968"/>
    </source>
</evidence>
<comment type="cofactor">
    <cofactor evidence="2">
        <name>FAD</name>
        <dbReference type="ChEBI" id="CHEBI:57692"/>
    </cofactor>
</comment>
<evidence type="ECO:0000256" key="13">
    <source>
        <dbReference type="ARBA" id="ARBA00033999"/>
    </source>
</evidence>
<evidence type="ECO:0000256" key="7">
    <source>
        <dbReference type="ARBA" id="ARBA00022763"/>
    </source>
</evidence>
<comment type="similarity">
    <text evidence="3">Belongs to the DNA photolyase class-2 family.</text>
</comment>
<evidence type="ECO:0000256" key="2">
    <source>
        <dbReference type="ARBA" id="ARBA00001974"/>
    </source>
</evidence>
<organism evidence="15 16">
    <name type="scientific">Enhygromyxa salina</name>
    <dbReference type="NCBI Taxonomy" id="215803"/>
    <lineage>
        <taxon>Bacteria</taxon>
        <taxon>Pseudomonadati</taxon>
        <taxon>Myxococcota</taxon>
        <taxon>Polyangia</taxon>
        <taxon>Nannocystales</taxon>
        <taxon>Nannocystaceae</taxon>
        <taxon>Enhygromyxa</taxon>
    </lineage>
</organism>
<keyword evidence="11 15" id="KW-0456">Lyase</keyword>
<dbReference type="EMBL" id="PVNK01000207">
    <property type="protein sequence ID" value="PRP92585.1"/>
    <property type="molecule type" value="Genomic_DNA"/>
</dbReference>
<reference evidence="15 16" key="1">
    <citation type="submission" date="2018-03" db="EMBL/GenBank/DDBJ databases">
        <title>Draft Genome Sequences of the Obligatory Marine Myxobacteria Enhygromyxa salina SWB005.</title>
        <authorList>
            <person name="Poehlein A."/>
            <person name="Moghaddam J.A."/>
            <person name="Harms H."/>
            <person name="Alanjari M."/>
            <person name="Koenig G.M."/>
            <person name="Daniel R."/>
            <person name="Schaeberle T.F."/>
        </authorList>
    </citation>
    <scope>NUCLEOTIDE SEQUENCE [LARGE SCALE GENOMIC DNA]</scope>
    <source>
        <strain evidence="15 16">SWB005</strain>
    </source>
</reference>
<dbReference type="AlphaFoldDB" id="A0A2S9XI88"/>
<dbReference type="InterPro" id="IPR036134">
    <property type="entry name" value="Crypto/Photolyase_FAD-like_sf"/>
</dbReference>
<dbReference type="FunFam" id="1.10.579.10:FF:000002">
    <property type="entry name" value="Deoxyribodipyrimidine photolyase"/>
    <property type="match status" value="1"/>
</dbReference>
<dbReference type="SUPFAM" id="SSF48173">
    <property type="entry name" value="Cryptochrome/photolyase FAD-binding domain"/>
    <property type="match status" value="1"/>
</dbReference>
<evidence type="ECO:0000256" key="6">
    <source>
        <dbReference type="ARBA" id="ARBA00022630"/>
    </source>
</evidence>
<dbReference type="OrthoDB" id="9772484at2"/>
<dbReference type="Gene3D" id="1.25.40.80">
    <property type="match status" value="1"/>
</dbReference>
<comment type="catalytic activity">
    <reaction evidence="13">
        <text>cyclobutadipyrimidine (in DNA) = 2 pyrimidine residues (in DNA).</text>
        <dbReference type="EC" id="4.1.99.3"/>
    </reaction>
</comment>
<dbReference type="Gene3D" id="1.10.579.10">
    <property type="entry name" value="DNA Cyclobutane Dipyrimidine Photolyase, subunit A, domain 3"/>
    <property type="match status" value="1"/>
</dbReference>
<keyword evidence="9" id="KW-0238">DNA-binding</keyword>
<evidence type="ECO:0000256" key="8">
    <source>
        <dbReference type="ARBA" id="ARBA00022827"/>
    </source>
</evidence>
<evidence type="ECO:0000256" key="10">
    <source>
        <dbReference type="ARBA" id="ARBA00023204"/>
    </source>
</evidence>
<keyword evidence="7" id="KW-0227">DNA damage</keyword>
<comment type="cofactor">
    <cofactor evidence="1">
        <name>(6R)-5,10-methylene-5,6,7,8-tetrahydrofolate</name>
        <dbReference type="ChEBI" id="CHEBI:15636"/>
    </cofactor>
</comment>
<dbReference type="Gene3D" id="3.40.50.620">
    <property type="entry name" value="HUPs"/>
    <property type="match status" value="1"/>
</dbReference>